<protein>
    <recommendedName>
        <fullName evidence="2">Segregation and condensation protein A</fullName>
    </recommendedName>
</protein>
<dbReference type="PANTHER" id="PTHR33969:SF2">
    <property type="entry name" value="SEGREGATION AND CONDENSATION PROTEIN A"/>
    <property type="match status" value="1"/>
</dbReference>
<dbReference type="PANTHER" id="PTHR33969">
    <property type="entry name" value="SEGREGATION AND CONDENSATION PROTEIN A"/>
    <property type="match status" value="1"/>
</dbReference>
<keyword evidence="4" id="KW-1185">Reference proteome</keyword>
<keyword evidence="1" id="KW-0159">Chromosome partition</keyword>
<reference evidence="3" key="1">
    <citation type="submission" date="2022-06" db="EMBL/GenBank/DDBJ databases">
        <title>Complete Genome Sequence of Arcanobacterium pinnipediorum strain DSM 28752 isolated from a harbour seal.</title>
        <authorList>
            <person name="Borowiak M."/>
            <person name="Kreitlow A."/>
            <person name="Alssahen M."/>
            <person name="Malorny B."/>
            <person name="Laemmler C."/>
            <person name="Prenger-Berninghoff E."/>
            <person name="Siebert U."/>
            <person name="Ploetz M."/>
            <person name="Abdulmawjood A."/>
        </authorList>
    </citation>
    <scope>NUCLEOTIDE SEQUENCE</scope>
    <source>
        <strain evidence="3">DSM 28752</strain>
    </source>
</reference>
<accession>A0ABY5AHA8</accession>
<evidence type="ECO:0000256" key="1">
    <source>
        <dbReference type="ARBA" id="ARBA00022829"/>
    </source>
</evidence>
<evidence type="ECO:0000256" key="2">
    <source>
        <dbReference type="ARBA" id="ARBA00044777"/>
    </source>
</evidence>
<dbReference type="InterPro" id="IPR003768">
    <property type="entry name" value="ScpA"/>
</dbReference>
<evidence type="ECO:0000313" key="3">
    <source>
        <dbReference type="EMBL" id="USR78644.1"/>
    </source>
</evidence>
<organism evidence="3 4">
    <name type="scientific">Arcanobacterium pinnipediorum</name>
    <dbReference type="NCBI Taxonomy" id="1503041"/>
    <lineage>
        <taxon>Bacteria</taxon>
        <taxon>Bacillati</taxon>
        <taxon>Actinomycetota</taxon>
        <taxon>Actinomycetes</taxon>
        <taxon>Actinomycetales</taxon>
        <taxon>Actinomycetaceae</taxon>
        <taxon>Arcanobacterium</taxon>
    </lineage>
</organism>
<proteinExistence type="predicted"/>
<dbReference type="Proteomes" id="UP001056109">
    <property type="component" value="Chromosome"/>
</dbReference>
<dbReference type="Pfam" id="PF02616">
    <property type="entry name" value="SMC_ScpA"/>
    <property type="match status" value="1"/>
</dbReference>
<dbReference type="Gene3D" id="6.10.250.2410">
    <property type="match status" value="1"/>
</dbReference>
<sequence length="272" mass="30486">MSASEDLFSTGSSFAVNLDVFSGPFEVLLTLISKHQLDVTDVAIAKVTDEFIGFIRSQDDAALEQMSEFVVVAATLLDIKAARLLPRDNEDDDELLAIFEARDILFAKLLQYRAFKKVAVELSQRMSMQSLSYAREVGLEEEFRQLLPEVQLNLGAVDLAIIAASALFRRPDSVTIDHIHDPLVPVDSQITLLRQRLIVGDRQSFSQLCADARNIPTVVSRFLAVLEMLRNGEIEIEQDGPLQPLVIIRVSEDNTVTLESNDRRDAERRDNE</sequence>
<name>A0ABY5AHA8_9ACTO</name>
<dbReference type="EMBL" id="CP099547">
    <property type="protein sequence ID" value="USR78644.1"/>
    <property type="molecule type" value="Genomic_DNA"/>
</dbReference>
<evidence type="ECO:0000313" key="4">
    <source>
        <dbReference type="Proteomes" id="UP001056109"/>
    </source>
</evidence>
<dbReference type="RefSeq" id="WP_252672459.1">
    <property type="nucleotide sequence ID" value="NZ_CP099547.1"/>
</dbReference>
<gene>
    <name evidence="3" type="ORF">NG665_04405</name>
</gene>